<keyword evidence="6" id="KW-0460">Magnesium</keyword>
<dbReference type="Pfam" id="PF02255">
    <property type="entry name" value="PTS_IIA"/>
    <property type="match status" value="1"/>
</dbReference>
<dbReference type="EMBL" id="PYOY01000011">
    <property type="protein sequence ID" value="PSX05513.1"/>
    <property type="molecule type" value="Genomic_DNA"/>
</dbReference>
<keyword evidence="1" id="KW-0813">Transport</keyword>
<organism evidence="8 9">
    <name type="scientific">Photobacterium angustum</name>
    <dbReference type="NCBI Taxonomy" id="661"/>
    <lineage>
        <taxon>Bacteria</taxon>
        <taxon>Pseudomonadati</taxon>
        <taxon>Pseudomonadota</taxon>
        <taxon>Gammaproteobacteria</taxon>
        <taxon>Vibrionales</taxon>
        <taxon>Vibrionaceae</taxon>
        <taxon>Photobacterium</taxon>
    </lineage>
</organism>
<dbReference type="GO" id="GO:0046872">
    <property type="term" value="F:metal ion binding"/>
    <property type="evidence" value="ECO:0007669"/>
    <property type="project" value="UniProtKB-KW"/>
</dbReference>
<keyword evidence="6" id="KW-0479">Metal-binding</keyword>
<dbReference type="PIRSF" id="PIRSF000699">
    <property type="entry name" value="PTS_IILac_III"/>
    <property type="match status" value="1"/>
</dbReference>
<dbReference type="InterPro" id="IPR003188">
    <property type="entry name" value="PTS_IIA_lac/cel"/>
</dbReference>
<dbReference type="PROSITE" id="PS51095">
    <property type="entry name" value="PTS_EIIA_TYPE_3"/>
    <property type="match status" value="1"/>
</dbReference>
<accession>A0A855SB84</accession>
<dbReference type="GO" id="GO:0009401">
    <property type="term" value="P:phosphoenolpyruvate-dependent sugar phosphotransferase system"/>
    <property type="evidence" value="ECO:0007669"/>
    <property type="project" value="UniProtKB-KW"/>
</dbReference>
<keyword evidence="4" id="KW-0598">Phosphotransferase system</keyword>
<dbReference type="PANTHER" id="PTHR34382">
    <property type="entry name" value="PTS SYSTEM N,N'-DIACETYLCHITOBIOSE-SPECIFIC EIIA COMPONENT"/>
    <property type="match status" value="1"/>
</dbReference>
<evidence type="ECO:0000313" key="9">
    <source>
        <dbReference type="Proteomes" id="UP000241440"/>
    </source>
</evidence>
<evidence type="ECO:0000256" key="2">
    <source>
        <dbReference type="ARBA" id="ARBA00022597"/>
    </source>
</evidence>
<keyword evidence="3" id="KW-0808">Transferase</keyword>
<protein>
    <submittedName>
        <fullName evidence="8">PTS lactose/cellobiose transporter subunit IIA</fullName>
    </submittedName>
</protein>
<evidence type="ECO:0000256" key="3">
    <source>
        <dbReference type="ARBA" id="ARBA00022679"/>
    </source>
</evidence>
<keyword evidence="2" id="KW-0762">Sugar transport</keyword>
<reference evidence="8 9" key="1">
    <citation type="submission" date="2018-01" db="EMBL/GenBank/DDBJ databases">
        <title>Whole genome sequencing of Histamine producing bacteria.</title>
        <authorList>
            <person name="Butler K."/>
        </authorList>
    </citation>
    <scope>NUCLEOTIDE SEQUENCE [LARGE SCALE GENOMIC DNA]</scope>
    <source>
        <strain evidence="8 9">A2-1</strain>
    </source>
</reference>
<evidence type="ECO:0000256" key="1">
    <source>
        <dbReference type="ARBA" id="ARBA00022448"/>
    </source>
</evidence>
<dbReference type="RefSeq" id="WP_045083609.1">
    <property type="nucleotide sequence ID" value="NZ_JZSV01000007.1"/>
</dbReference>
<sequence length="108" mass="12095">MEINEEFLMTLLCQAGAARSAVMQSLVEARKGDFANAYASFTAADEALEEVHKTQTELIGFDEGEGKIKMTLILTHIQDHIMNAMLCRDLAFEIIDLQSKIQNKELEC</sequence>
<comment type="caution">
    <text evidence="8">The sequence shown here is derived from an EMBL/GenBank/DDBJ whole genome shotgun (WGS) entry which is preliminary data.</text>
</comment>
<evidence type="ECO:0000256" key="7">
    <source>
        <dbReference type="PROSITE-ProRule" id="PRU00418"/>
    </source>
</evidence>
<dbReference type="Proteomes" id="UP000241440">
    <property type="component" value="Unassembled WGS sequence"/>
</dbReference>
<comment type="cofactor">
    <cofactor evidence="6">
        <name>Mg(2+)</name>
        <dbReference type="ChEBI" id="CHEBI:18420"/>
    </cofactor>
    <text evidence="6">Binds 1 Mg(2+) ion per trimer.</text>
</comment>
<gene>
    <name evidence="8" type="ORF">C0W41_17910</name>
</gene>
<feature type="modified residue" description="Phosphohistidine; by HPr" evidence="7">
    <location>
        <position position="76"/>
    </location>
</feature>
<evidence type="ECO:0000256" key="4">
    <source>
        <dbReference type="ARBA" id="ARBA00022683"/>
    </source>
</evidence>
<evidence type="ECO:0000313" key="8">
    <source>
        <dbReference type="EMBL" id="PSX05513.1"/>
    </source>
</evidence>
<dbReference type="AlphaFoldDB" id="A0A855SB84"/>
<dbReference type="Gene3D" id="1.20.58.80">
    <property type="entry name" value="Phosphotransferase system, lactose/cellobiose-type IIA subunit"/>
    <property type="match status" value="1"/>
</dbReference>
<evidence type="ECO:0000256" key="6">
    <source>
        <dbReference type="PIRSR" id="PIRSR000699-2"/>
    </source>
</evidence>
<proteinExistence type="predicted"/>
<evidence type="ECO:0000256" key="5">
    <source>
        <dbReference type="PIRSR" id="PIRSR000699-1"/>
    </source>
</evidence>
<dbReference type="GO" id="GO:0016740">
    <property type="term" value="F:transferase activity"/>
    <property type="evidence" value="ECO:0007669"/>
    <property type="project" value="UniProtKB-KW"/>
</dbReference>
<dbReference type="InterPro" id="IPR036542">
    <property type="entry name" value="PTS_IIA_lac/cel_sf"/>
</dbReference>
<feature type="binding site" evidence="6">
    <location>
        <position position="79"/>
    </location>
    <ligand>
        <name>Mg(2+)</name>
        <dbReference type="ChEBI" id="CHEBI:18420"/>
        <note>ligand shared between all trimeric partners</note>
    </ligand>
</feature>
<name>A0A855SB84_PHOAN</name>
<feature type="active site" description="Tele-phosphohistidine intermediate" evidence="5">
    <location>
        <position position="76"/>
    </location>
</feature>
<dbReference type="PANTHER" id="PTHR34382:SF7">
    <property type="entry name" value="PTS SYSTEM N,N'-DIACETYLCHITOBIOSE-SPECIFIC EIIA COMPONENT"/>
    <property type="match status" value="1"/>
</dbReference>
<dbReference type="SUPFAM" id="SSF46973">
    <property type="entry name" value="Enzyme IIa from lactose specific PTS, IIa-lac"/>
    <property type="match status" value="1"/>
</dbReference>
<dbReference type="GeneID" id="61229827"/>